<comment type="caution">
    <text evidence="11">The sequence shown here is derived from an EMBL/GenBank/DDBJ whole genome shotgun (WGS) entry which is preliminary data.</text>
</comment>
<dbReference type="SUPFAM" id="SSF52540">
    <property type="entry name" value="P-loop containing nucleoside triphosphate hydrolases"/>
    <property type="match status" value="1"/>
</dbReference>
<keyword evidence="12" id="KW-1185">Reference proteome</keyword>
<dbReference type="STRING" id="94208.A0A2S4L2I8"/>
<dbReference type="InterPro" id="IPR027417">
    <property type="entry name" value="P-loop_NTPase"/>
</dbReference>
<feature type="compositionally biased region" description="Acidic residues" evidence="8">
    <location>
        <begin position="419"/>
        <end position="433"/>
    </location>
</feature>
<evidence type="ECO:0000256" key="7">
    <source>
        <dbReference type="RuleBase" id="RU003651"/>
    </source>
</evidence>
<dbReference type="InterPro" id="IPR003959">
    <property type="entry name" value="ATPase_AAA_core"/>
</dbReference>
<evidence type="ECO:0000313" key="11">
    <source>
        <dbReference type="EMBL" id="POR36651.1"/>
    </source>
</evidence>
<dbReference type="OrthoDB" id="10254455at2759"/>
<dbReference type="PANTHER" id="PTHR45644:SF3">
    <property type="entry name" value="FI08533P-RELATED"/>
    <property type="match status" value="1"/>
</dbReference>
<keyword evidence="9" id="KW-1133">Transmembrane helix</keyword>
<evidence type="ECO:0000256" key="2">
    <source>
        <dbReference type="ARBA" id="ARBA00022741"/>
    </source>
</evidence>
<keyword evidence="9" id="KW-0472">Membrane</keyword>
<evidence type="ECO:0000256" key="5">
    <source>
        <dbReference type="ARBA" id="ARBA00023054"/>
    </source>
</evidence>
<dbReference type="GO" id="GO:0140570">
    <property type="term" value="P:extraction of mislocalized protein from mitochondrial outer membrane"/>
    <property type="evidence" value="ECO:0007669"/>
    <property type="project" value="TreeGrafter"/>
</dbReference>
<protein>
    <submittedName>
        <fullName evidence="11">Protein MSP1</fullName>
    </submittedName>
</protein>
<dbReference type="FunFam" id="3.40.50.300:FF:001025">
    <property type="entry name" value="ATPase family, AAA domain-containing 2B"/>
    <property type="match status" value="1"/>
</dbReference>
<organism evidence="11 12">
    <name type="scientific">Tolypocladium paradoxum</name>
    <dbReference type="NCBI Taxonomy" id="94208"/>
    <lineage>
        <taxon>Eukaryota</taxon>
        <taxon>Fungi</taxon>
        <taxon>Dikarya</taxon>
        <taxon>Ascomycota</taxon>
        <taxon>Pezizomycotina</taxon>
        <taxon>Sordariomycetes</taxon>
        <taxon>Hypocreomycetidae</taxon>
        <taxon>Hypocreales</taxon>
        <taxon>Ophiocordycipitaceae</taxon>
        <taxon>Tolypocladium</taxon>
    </lineage>
</organism>
<dbReference type="EMBL" id="PKSG01000311">
    <property type="protein sequence ID" value="POR36651.1"/>
    <property type="molecule type" value="Genomic_DNA"/>
</dbReference>
<dbReference type="InterPro" id="IPR003960">
    <property type="entry name" value="ATPase_AAA_CS"/>
</dbReference>
<evidence type="ECO:0000256" key="8">
    <source>
        <dbReference type="SAM" id="MobiDB-lite"/>
    </source>
</evidence>
<dbReference type="Gene3D" id="1.10.8.60">
    <property type="match status" value="1"/>
</dbReference>
<dbReference type="PROSITE" id="PS00674">
    <property type="entry name" value="AAA"/>
    <property type="match status" value="1"/>
</dbReference>
<evidence type="ECO:0000259" key="10">
    <source>
        <dbReference type="SMART" id="SM00382"/>
    </source>
</evidence>
<feature type="region of interest" description="Disordered" evidence="8">
    <location>
        <begin position="57"/>
        <end position="94"/>
    </location>
</feature>
<evidence type="ECO:0000256" key="1">
    <source>
        <dbReference type="ARBA" id="ARBA00004572"/>
    </source>
</evidence>
<keyword evidence="5" id="KW-0175">Coiled coil</keyword>
<dbReference type="GO" id="GO:0005524">
    <property type="term" value="F:ATP binding"/>
    <property type="evidence" value="ECO:0007669"/>
    <property type="project" value="UniProtKB-KW"/>
</dbReference>
<reference evidence="11 12" key="1">
    <citation type="submission" date="2018-01" db="EMBL/GenBank/DDBJ databases">
        <title>Harnessing the power of phylogenomics to disentangle the directionality and signatures of interkingdom host jumping in the parasitic fungal genus Tolypocladium.</title>
        <authorList>
            <person name="Quandt C.A."/>
            <person name="Patterson W."/>
            <person name="Spatafora J.W."/>
        </authorList>
    </citation>
    <scope>NUCLEOTIDE SEQUENCE [LARGE SCALE GENOMIC DNA]</scope>
    <source>
        <strain evidence="11 12">NRBC 100945</strain>
    </source>
</reference>
<comment type="similarity">
    <text evidence="7">Belongs to the AAA ATPase family.</text>
</comment>
<evidence type="ECO:0000256" key="9">
    <source>
        <dbReference type="SAM" id="Phobius"/>
    </source>
</evidence>
<keyword evidence="6" id="KW-0496">Mitochondrion</keyword>
<dbReference type="Pfam" id="PF00004">
    <property type="entry name" value="AAA"/>
    <property type="match status" value="1"/>
</dbReference>
<dbReference type="GO" id="GO:0005741">
    <property type="term" value="C:mitochondrial outer membrane"/>
    <property type="evidence" value="ECO:0007669"/>
    <property type="project" value="UniProtKB-SubCell"/>
</dbReference>
<gene>
    <name evidence="11" type="ORF">TPAR_03165</name>
</gene>
<name>A0A2S4L2I8_9HYPO</name>
<feature type="domain" description="AAA+ ATPase" evidence="10">
    <location>
        <begin position="169"/>
        <end position="309"/>
    </location>
</feature>
<evidence type="ECO:0000256" key="4">
    <source>
        <dbReference type="ARBA" id="ARBA00022840"/>
    </source>
</evidence>
<dbReference type="InterPro" id="IPR041569">
    <property type="entry name" value="AAA_lid_3"/>
</dbReference>
<feature type="transmembrane region" description="Helical" evidence="9">
    <location>
        <begin position="21"/>
        <end position="42"/>
    </location>
</feature>
<dbReference type="Gene3D" id="3.40.50.300">
    <property type="entry name" value="P-loop containing nucleotide triphosphate hydrolases"/>
    <property type="match status" value="1"/>
</dbReference>
<keyword evidence="4 7" id="KW-0067">ATP-binding</keyword>
<dbReference type="SMART" id="SM00382">
    <property type="entry name" value="AAA"/>
    <property type="match status" value="1"/>
</dbReference>
<accession>A0A2S4L2I8</accession>
<keyword evidence="3" id="KW-1000">Mitochondrion outer membrane</keyword>
<keyword evidence="9" id="KW-0812">Transmembrane</keyword>
<dbReference type="InterPro" id="IPR051701">
    <property type="entry name" value="Mito_OM_Translocase_MSP1"/>
</dbReference>
<proteinExistence type="inferred from homology"/>
<dbReference type="GO" id="GO:0016887">
    <property type="term" value="F:ATP hydrolysis activity"/>
    <property type="evidence" value="ECO:0007669"/>
    <property type="project" value="InterPro"/>
</dbReference>
<dbReference type="AlphaFoldDB" id="A0A2S4L2I8"/>
<feature type="compositionally biased region" description="Basic and acidic residues" evidence="8">
    <location>
        <begin position="57"/>
        <end position="75"/>
    </location>
</feature>
<comment type="subcellular location">
    <subcellularLocation>
        <location evidence="1">Mitochondrion outer membrane</location>
        <topology evidence="1">Single-pass membrane protein</topology>
    </subcellularLocation>
</comment>
<keyword evidence="2 7" id="KW-0547">Nucleotide-binding</keyword>
<dbReference type="Proteomes" id="UP000237481">
    <property type="component" value="Unassembled WGS sequence"/>
</dbReference>
<evidence type="ECO:0000256" key="3">
    <source>
        <dbReference type="ARBA" id="ARBA00022787"/>
    </source>
</evidence>
<dbReference type="PANTHER" id="PTHR45644">
    <property type="entry name" value="AAA ATPASE, PUTATIVE (AFU_ORTHOLOGUE AFUA_2G12920)-RELATED-RELATED"/>
    <property type="match status" value="1"/>
</dbReference>
<dbReference type="InterPro" id="IPR003593">
    <property type="entry name" value="AAA+_ATPase"/>
</dbReference>
<evidence type="ECO:0000256" key="6">
    <source>
        <dbReference type="ARBA" id="ARBA00023128"/>
    </source>
</evidence>
<sequence length="433" mass="48053">MPEQPAPWLRWLARMGERRKLGDVAMDLLLFAGMMTAGLYVARNFLNPILSNLADPDKEKHEQARRQAKAHLERLNRRRRSDEDADDESGGSRKGLRVEELVLNEYENLIALEMVAPEDIHVGFDGESGPGKRDHIGGLEMIIEELKESVIYPLTMPHLYSHAAPLLSAPSGVLLFGPPGCGKTMLAKAVAHESGASFINLHISTMTEKWYGDSNKIVRAVFSLARKMQPAIIFIDEIDAVLGTRRSGEHEASGMVKAEFMTLWDGLTSANSSGMPAQIVVLGATNRIHDIDEAILRRMPKKFPVPLPGQEQRRRILQLVLQDTKTDPEHFDVDYVSKITAGMSGSDIKEACRDAAMAPVREYMRKHRGDGRRMAAVDASQFRGIRTDDFFGRRSGHAPAAGHDRNSDKKGSKSKGSSDEYEDVDEAVAEDQD</sequence>
<feature type="region of interest" description="Disordered" evidence="8">
    <location>
        <begin position="388"/>
        <end position="433"/>
    </location>
</feature>
<dbReference type="Pfam" id="PF17862">
    <property type="entry name" value="AAA_lid_3"/>
    <property type="match status" value="1"/>
</dbReference>
<evidence type="ECO:0000313" key="12">
    <source>
        <dbReference type="Proteomes" id="UP000237481"/>
    </source>
</evidence>
<feature type="compositionally biased region" description="Basic and acidic residues" evidence="8">
    <location>
        <begin position="402"/>
        <end position="411"/>
    </location>
</feature>